<accession>A0ABX5VKR6</accession>
<protein>
    <submittedName>
        <fullName evidence="1">Winged helix-turn-helix transcriptional regulator</fullName>
    </submittedName>
</protein>
<dbReference type="RefSeq" id="WP_139073100.1">
    <property type="nucleotide sequence ID" value="NZ_CP040899.1"/>
</dbReference>
<name>A0ABX5VKR6_9MICO</name>
<gene>
    <name evidence="1" type="ORF">FE251_06435</name>
</gene>
<sequence length="239" mass="25501">MSETNVESDVTTQDRVLRLVVEQGPISAAELARLLELTPAGVRRHIAALEREERIVVHLPTGPEQRRRGRPARYYVATDAGRAGLSHAYSDLATQALGFIETVAGPDAVERFAGQRVGELEERYAPVVAAAGDDVADRAHALAGALTADGYAATVRSVGPHGLAVQLCQGNCPVLTVAESYHQLCDAETRAFSRLLGVHVQRLATLARGEHVCTTHIPTVQIGRPSTTTSPRGDAMEGN</sequence>
<dbReference type="Gene3D" id="1.10.10.10">
    <property type="entry name" value="Winged helix-like DNA-binding domain superfamily/Winged helix DNA-binding domain"/>
    <property type="match status" value="1"/>
</dbReference>
<reference evidence="1 2" key="1">
    <citation type="submission" date="2019-05" db="EMBL/GenBank/DDBJ databases">
        <title>Georgenia *** sp. nov., and Georgenia *** sp. nov., isolated from the intestinal contents of plateau pika (Ochotona curzoniae) in the Qinghai-Tibet plateau of China.</title>
        <authorList>
            <person name="Tian Z."/>
        </authorList>
    </citation>
    <scope>NUCLEOTIDE SEQUENCE [LARGE SCALE GENOMIC DNA]</scope>
    <source>
        <strain evidence="1 2">Z294</strain>
    </source>
</reference>
<organism evidence="1 2">
    <name type="scientific">Georgenia wutianyii</name>
    <dbReference type="NCBI Taxonomy" id="2585135"/>
    <lineage>
        <taxon>Bacteria</taxon>
        <taxon>Bacillati</taxon>
        <taxon>Actinomycetota</taxon>
        <taxon>Actinomycetes</taxon>
        <taxon>Micrococcales</taxon>
        <taxon>Bogoriellaceae</taxon>
        <taxon>Georgenia</taxon>
    </lineage>
</organism>
<dbReference type="InterPro" id="IPR011991">
    <property type="entry name" value="ArsR-like_HTH"/>
</dbReference>
<proteinExistence type="predicted"/>
<dbReference type="EMBL" id="CP040899">
    <property type="protein sequence ID" value="QDB79047.1"/>
    <property type="molecule type" value="Genomic_DNA"/>
</dbReference>
<evidence type="ECO:0000313" key="2">
    <source>
        <dbReference type="Proteomes" id="UP000313948"/>
    </source>
</evidence>
<dbReference type="Pfam" id="PF13412">
    <property type="entry name" value="HTH_24"/>
    <property type="match status" value="1"/>
</dbReference>
<evidence type="ECO:0000313" key="1">
    <source>
        <dbReference type="EMBL" id="QDB79047.1"/>
    </source>
</evidence>
<dbReference type="InterPro" id="IPR036388">
    <property type="entry name" value="WH-like_DNA-bd_sf"/>
</dbReference>
<keyword evidence="2" id="KW-1185">Reference proteome</keyword>
<dbReference type="InterPro" id="IPR036390">
    <property type="entry name" value="WH_DNA-bd_sf"/>
</dbReference>
<dbReference type="SUPFAM" id="SSF46785">
    <property type="entry name" value="Winged helix' DNA-binding domain"/>
    <property type="match status" value="1"/>
</dbReference>
<dbReference type="Proteomes" id="UP000313948">
    <property type="component" value="Chromosome"/>
</dbReference>
<dbReference type="CDD" id="cd00090">
    <property type="entry name" value="HTH_ARSR"/>
    <property type="match status" value="1"/>
</dbReference>